<dbReference type="Pfam" id="PF14331">
    <property type="entry name" value="IcmF-related_N"/>
    <property type="match status" value="1"/>
</dbReference>
<reference evidence="3 4" key="1">
    <citation type="submission" date="2018-07" db="EMBL/GenBank/DDBJ databases">
        <title>Dyella tabacisoli L4-6T, whole genome shotgun sequence.</title>
        <authorList>
            <person name="Zhou X.-K."/>
            <person name="Li W.-J."/>
            <person name="Duan Y.-Q."/>
        </authorList>
    </citation>
    <scope>NUCLEOTIDE SEQUENCE [LARGE SCALE GENOMIC DNA]</scope>
    <source>
        <strain evidence="3 4">L4-6</strain>
    </source>
</reference>
<feature type="domain" description="Type VI secretion system component TssM1 N-terminal" evidence="2">
    <location>
        <begin position="182"/>
        <end position="386"/>
    </location>
</feature>
<dbReference type="InterPro" id="IPR025743">
    <property type="entry name" value="TssM1_N"/>
</dbReference>
<comment type="caution">
    <text evidence="3">The sequence shown here is derived from an EMBL/GenBank/DDBJ whole genome shotgun (WGS) entry which is preliminary data.</text>
</comment>
<dbReference type="PANTHER" id="PTHR36153:SF1">
    <property type="entry name" value="TYPE VI SECRETION SYSTEM COMPONENT TSSM1"/>
    <property type="match status" value="1"/>
</dbReference>
<dbReference type="OrthoDB" id="9758229at2"/>
<evidence type="ECO:0000259" key="2">
    <source>
        <dbReference type="Pfam" id="PF14331"/>
    </source>
</evidence>
<feature type="transmembrane region" description="Helical" evidence="1">
    <location>
        <begin position="39"/>
        <end position="59"/>
    </location>
</feature>
<organism evidence="3 4">
    <name type="scientific">Dyella tabacisoli</name>
    <dbReference type="NCBI Taxonomy" id="2282381"/>
    <lineage>
        <taxon>Bacteria</taxon>
        <taxon>Pseudomonadati</taxon>
        <taxon>Pseudomonadota</taxon>
        <taxon>Gammaproteobacteria</taxon>
        <taxon>Lysobacterales</taxon>
        <taxon>Rhodanobacteraceae</taxon>
        <taxon>Dyella</taxon>
    </lineage>
</organism>
<feature type="transmembrane region" description="Helical" evidence="1">
    <location>
        <begin position="402"/>
        <end position="421"/>
    </location>
</feature>
<dbReference type="EMBL" id="QQAH01000020">
    <property type="protein sequence ID" value="RDD80185.1"/>
    <property type="molecule type" value="Genomic_DNA"/>
</dbReference>
<keyword evidence="1" id="KW-1133">Transmembrane helix</keyword>
<protein>
    <recommendedName>
        <fullName evidence="2">Type VI secretion system component TssM1 N-terminal domain-containing protein</fullName>
    </recommendedName>
</protein>
<dbReference type="InterPro" id="IPR053156">
    <property type="entry name" value="T6SS_TssM-like"/>
</dbReference>
<dbReference type="RefSeq" id="WP_114847063.1">
    <property type="nucleotide sequence ID" value="NZ_JBHSPE010000010.1"/>
</dbReference>
<dbReference type="AlphaFoldDB" id="A0A369UJ85"/>
<evidence type="ECO:0000313" key="4">
    <source>
        <dbReference type="Proteomes" id="UP000253782"/>
    </source>
</evidence>
<keyword evidence="1" id="KW-0812">Transmembrane</keyword>
<sequence>MNVVSQAWLKSTLLVLSGIVLLALIVFVAPSLVPAIPPRFWQLLGLSLAAMAVLWWFTAGAKRYSRAGRTRQRIGDLGPGNPDDEREPLAKMQAAIQEAKRTIQRSPEMAGGRQPLYRVPWMLFLGDTEANVHGLLRAASAVSPFPAPSGDDAGSVWRWWFFKSMLAIETSPRIVCDADARTERGLWYQALMQLASERDRLPLNGIVVCIAARSLLGKADELKATSMRLRRLVDESMEHLQIRLPVYFVVTGLELLPGYGVFRAALPAEAFSQAMGHRLPENEAVSAGTSSTFDGLFAPLAERLHALRLTALAAQYEVRGRRGVFEFVQALTRLQSGLRSFVGLLLEDNPFQRTPRWRGFYLAGGPTAEASAGAFVGDLFTRFLPADQPLAAPSLKGSAGRIGVAALGVAALLGLSGYLTFGLSQARFDDAQLLAQTRAACQGRENAGASGRIAWVAGCGRTIEQLEASAEQRQLGFGLRRSDRDIEQLKQVVVSDFSSLILAPYDQMIDADLANGRIGIEQVLAVAQRLRMLQHCRGRGASCMEHEAPYNVVFDPRSRLFSPFFTANADTRRDRDNADALLATYLGYLRWQKSDVLDDEQHRLQAELQRLLAVYTPRPQDLEAWADKRMSGPRLQDFWLPSDRVVGVEAGSMPTISAAYTVDIWKGVVAPLVSTIGDTLTEKKSLADGFRSAYFAGYFRAWALFQSRFFDGVSLWKGRTSELAKRAAGDDNPYRFFFESQQHHLLGLPLGLPFSVRWHLAWQHARAAGWTGAWRPFWQWVAGSFRSTQADAPTWLLAVLDTRRQVLDTQRALFANGYLRLQAEGGDQNLYQIVADIYRGKGIAAQPPASEYATLLQSVDRPADNYASQFKGDDLGAWSIVQGPSRLLLFLTVQRAAGYLQQRWSDGVVAPLKPLPPEQQLAALYGPQGKLNAFVSDSLAPFVSERERTPIRVGGVSLPLTAGFQSMLATQGQMQPSINTEQAFLAGSFMFSGPSQLGTLVEGAHGTVLQIDCKDRNFNASSKAASLAEAKVAVFWSPATCTQASLRISMEPPAPVEASLVPATSSSAAPPLVPPPEPLVLTRLYSGPDGFQQLLKDFASGSHGFVLADFHDSYNALQWADITGRLRDAGFSQAQVFLTIELSDPMKQYLNARSTPVSLPGAIIE</sequence>
<keyword evidence="1" id="KW-0472">Membrane</keyword>
<dbReference type="Proteomes" id="UP000253782">
    <property type="component" value="Unassembled WGS sequence"/>
</dbReference>
<proteinExistence type="predicted"/>
<evidence type="ECO:0000313" key="3">
    <source>
        <dbReference type="EMBL" id="RDD80185.1"/>
    </source>
</evidence>
<dbReference type="PANTHER" id="PTHR36153">
    <property type="entry name" value="INNER MEMBRANE PROTEIN-RELATED"/>
    <property type="match status" value="1"/>
</dbReference>
<keyword evidence="4" id="KW-1185">Reference proteome</keyword>
<name>A0A369UJ85_9GAMM</name>
<gene>
    <name evidence="3" type="ORF">DVJ77_18765</name>
</gene>
<evidence type="ECO:0000256" key="1">
    <source>
        <dbReference type="SAM" id="Phobius"/>
    </source>
</evidence>
<feature type="transmembrane region" description="Helical" evidence="1">
    <location>
        <begin position="12"/>
        <end position="33"/>
    </location>
</feature>
<accession>A0A369UJ85</accession>